<dbReference type="FunFam" id="3.10.450.10:FF:000002">
    <property type="entry name" value="Kininogen 1"/>
    <property type="match status" value="1"/>
</dbReference>
<evidence type="ECO:0000256" key="3">
    <source>
        <dbReference type="ARBA" id="ARBA00022729"/>
    </source>
</evidence>
<dbReference type="OrthoDB" id="9937817at2759"/>
<keyword evidence="4" id="KW-1015">Disulfide bond</keyword>
<dbReference type="Gene3D" id="3.10.450.10">
    <property type="match status" value="2"/>
</dbReference>
<accession>A0A8C4SLM7</accession>
<dbReference type="AlphaFoldDB" id="A0A8C4SLM7"/>
<evidence type="ECO:0000256" key="7">
    <source>
        <dbReference type="SAM" id="SignalP"/>
    </source>
</evidence>
<dbReference type="InterPro" id="IPR046350">
    <property type="entry name" value="Cystatin_sf"/>
</dbReference>
<feature type="domain" description="Cystatin kininogen-type" evidence="8">
    <location>
        <begin position="157"/>
        <end position="259"/>
    </location>
</feature>
<dbReference type="GeneTree" id="ENSGT00950000182930"/>
<evidence type="ECO:0000256" key="4">
    <source>
        <dbReference type="ARBA" id="ARBA00023157"/>
    </source>
</evidence>
<gene>
    <name evidence="9" type="primary">kng1</name>
</gene>
<evidence type="ECO:0000256" key="5">
    <source>
        <dbReference type="ARBA" id="ARBA00023180"/>
    </source>
</evidence>
<dbReference type="InterPro" id="IPR000010">
    <property type="entry name" value="Cystatin_dom"/>
</dbReference>
<dbReference type="Ensembl" id="ENSECRT00000018448.1">
    <property type="protein sequence ID" value="ENSECRP00000018082.1"/>
    <property type="gene ID" value="ENSECRG00000012094.1"/>
</dbReference>
<reference evidence="9" key="1">
    <citation type="submission" date="2021-06" db="EMBL/GenBank/DDBJ databases">
        <authorList>
            <consortium name="Wellcome Sanger Institute Data Sharing"/>
        </authorList>
    </citation>
    <scope>NUCLEOTIDE SEQUENCE [LARGE SCALE GENOMIC DNA]</scope>
</reference>
<dbReference type="InterPro" id="IPR050735">
    <property type="entry name" value="Kininogen_Fetuin_HRG"/>
</dbReference>
<dbReference type="GeneID" id="114646423"/>
<dbReference type="PANTHER" id="PTHR13814:SF12">
    <property type="entry name" value="KININOGEN-1"/>
    <property type="match status" value="1"/>
</dbReference>
<feature type="signal peptide" evidence="7">
    <location>
        <begin position="1"/>
        <end position="27"/>
    </location>
</feature>
<feature type="chain" id="PRO_5034158859" evidence="7">
    <location>
        <begin position="28"/>
        <end position="415"/>
    </location>
</feature>
<sequence>MGYALQISSMKTLAALLICCSLSLIGALPLKTPTSCDNVNVQQGADLAIQRYNQNLNTSNQFALYQILEAMEAENGSEYSISITIKESNCPIGGGKVWTECDHLPDKVGIMRHCTANVYMAPVLEDSNVTISCDVFVEKPIIPVKAHCLGCPMDIDANNKDLDEPLFHAINKFNKENNYSNYFILSEVHKASRQVVAGIKFKMSFSIHETNCSKSDHPEILPECESKNTNEGHCNASVVIVRWMNQVHSEVECDVHPVQEISLFRRPPGITPFRSVIMPEETLTDNGNSQARKSNFWNTLRRLKRDEPKEIQSMEKSSEESEETSVKPSIIVPVVPNSDPIGSGPGPAVLPSATNSPASGHNLEPLELSQDLKPEVLPKMLHCPSKPWKRIERPDEINQQPSKTGDFQDSDLLLF</sequence>
<dbReference type="GO" id="GO:0072562">
    <property type="term" value="C:blood microparticle"/>
    <property type="evidence" value="ECO:0007669"/>
    <property type="project" value="TreeGrafter"/>
</dbReference>
<evidence type="ECO:0000256" key="1">
    <source>
        <dbReference type="ARBA" id="ARBA00022690"/>
    </source>
</evidence>
<evidence type="ECO:0000256" key="6">
    <source>
        <dbReference type="SAM" id="MobiDB-lite"/>
    </source>
</evidence>
<dbReference type="PANTHER" id="PTHR13814">
    <property type="entry name" value="FETUIN"/>
    <property type="match status" value="1"/>
</dbReference>
<keyword evidence="2" id="KW-0789">Thiol protease inhibitor</keyword>
<feature type="compositionally biased region" description="Polar residues" evidence="6">
    <location>
        <begin position="397"/>
        <end position="407"/>
    </location>
</feature>
<evidence type="ECO:0000313" key="10">
    <source>
        <dbReference type="Proteomes" id="UP000694620"/>
    </source>
</evidence>
<evidence type="ECO:0000313" key="9">
    <source>
        <dbReference type="Ensembl" id="ENSECRP00000018082.1"/>
    </source>
</evidence>
<proteinExistence type="predicted"/>
<feature type="compositionally biased region" description="Basic and acidic residues" evidence="6">
    <location>
        <begin position="307"/>
        <end position="319"/>
    </location>
</feature>
<reference evidence="9" key="3">
    <citation type="submission" date="2025-09" db="UniProtKB">
        <authorList>
            <consortium name="Ensembl"/>
        </authorList>
    </citation>
    <scope>IDENTIFICATION</scope>
</reference>
<organism evidence="9 10">
    <name type="scientific">Erpetoichthys calabaricus</name>
    <name type="common">Rope fish</name>
    <name type="synonym">Calamoichthys calabaricus</name>
    <dbReference type="NCBI Taxonomy" id="27687"/>
    <lineage>
        <taxon>Eukaryota</taxon>
        <taxon>Metazoa</taxon>
        <taxon>Chordata</taxon>
        <taxon>Craniata</taxon>
        <taxon>Vertebrata</taxon>
        <taxon>Euteleostomi</taxon>
        <taxon>Actinopterygii</taxon>
        <taxon>Polypteriformes</taxon>
        <taxon>Polypteridae</taxon>
        <taxon>Erpetoichthys</taxon>
    </lineage>
</organism>
<dbReference type="GO" id="GO:0007204">
    <property type="term" value="P:positive regulation of cytosolic calcium ion concentration"/>
    <property type="evidence" value="ECO:0007669"/>
    <property type="project" value="TreeGrafter"/>
</dbReference>
<keyword evidence="1" id="KW-0646">Protease inhibitor</keyword>
<dbReference type="GO" id="GO:0030195">
    <property type="term" value="P:negative regulation of blood coagulation"/>
    <property type="evidence" value="ECO:0007669"/>
    <property type="project" value="TreeGrafter"/>
</dbReference>
<dbReference type="InterPro" id="IPR027358">
    <property type="entry name" value="Kininogen-type_cystatin_dom"/>
</dbReference>
<keyword evidence="5" id="KW-0325">Glycoprotein</keyword>
<dbReference type="SUPFAM" id="SSF54403">
    <property type="entry name" value="Cystatin/monellin"/>
    <property type="match status" value="2"/>
</dbReference>
<feature type="region of interest" description="Disordered" evidence="6">
    <location>
        <begin position="307"/>
        <end position="415"/>
    </location>
</feature>
<feature type="domain" description="Cystatin kininogen-type" evidence="8">
    <location>
        <begin position="36"/>
        <end position="139"/>
    </location>
</feature>
<dbReference type="RefSeq" id="XP_028650438.1">
    <property type="nucleotide sequence ID" value="XM_028794605.2"/>
</dbReference>
<dbReference type="PROSITE" id="PS51647">
    <property type="entry name" value="CYSTATIN_KININOGEN"/>
    <property type="match status" value="2"/>
</dbReference>
<reference evidence="9" key="2">
    <citation type="submission" date="2025-08" db="UniProtKB">
        <authorList>
            <consortium name="Ensembl"/>
        </authorList>
    </citation>
    <scope>IDENTIFICATION</scope>
</reference>
<evidence type="ECO:0000256" key="2">
    <source>
        <dbReference type="ARBA" id="ARBA00022704"/>
    </source>
</evidence>
<evidence type="ECO:0000259" key="8">
    <source>
        <dbReference type="PROSITE" id="PS51647"/>
    </source>
</evidence>
<dbReference type="SMART" id="SM00043">
    <property type="entry name" value="CY"/>
    <property type="match status" value="2"/>
</dbReference>
<name>A0A8C4SLM7_ERPCA</name>
<feature type="compositionally biased region" description="Low complexity" evidence="6">
    <location>
        <begin position="326"/>
        <end position="341"/>
    </location>
</feature>
<dbReference type="Pfam" id="PF00031">
    <property type="entry name" value="Cystatin"/>
    <property type="match status" value="2"/>
</dbReference>
<keyword evidence="3 7" id="KW-0732">Signal</keyword>
<protein>
    <submittedName>
        <fullName evidence="9">Kininogen-1-like</fullName>
    </submittedName>
</protein>
<keyword evidence="10" id="KW-1185">Reference proteome</keyword>
<dbReference type="GO" id="GO:0004869">
    <property type="term" value="F:cysteine-type endopeptidase inhibitor activity"/>
    <property type="evidence" value="ECO:0007669"/>
    <property type="project" value="UniProtKB-KW"/>
</dbReference>
<dbReference type="CDD" id="cd00042">
    <property type="entry name" value="CY"/>
    <property type="match status" value="1"/>
</dbReference>
<dbReference type="Proteomes" id="UP000694620">
    <property type="component" value="Chromosome 2"/>
</dbReference>